<dbReference type="EnsemblPlants" id="AVESA.00010b.r2.6CG1141030.1">
    <property type="protein sequence ID" value="AVESA.00010b.r2.6CG1141030.1.CDS.1"/>
    <property type="gene ID" value="AVESA.00010b.r2.6CG1141030"/>
</dbReference>
<evidence type="ECO:0000313" key="2">
    <source>
        <dbReference type="Proteomes" id="UP001732700"/>
    </source>
</evidence>
<organism evidence="1 2">
    <name type="scientific">Avena sativa</name>
    <name type="common">Oat</name>
    <dbReference type="NCBI Taxonomy" id="4498"/>
    <lineage>
        <taxon>Eukaryota</taxon>
        <taxon>Viridiplantae</taxon>
        <taxon>Streptophyta</taxon>
        <taxon>Embryophyta</taxon>
        <taxon>Tracheophyta</taxon>
        <taxon>Spermatophyta</taxon>
        <taxon>Magnoliopsida</taxon>
        <taxon>Liliopsida</taxon>
        <taxon>Poales</taxon>
        <taxon>Poaceae</taxon>
        <taxon>BOP clade</taxon>
        <taxon>Pooideae</taxon>
        <taxon>Poodae</taxon>
        <taxon>Poeae</taxon>
        <taxon>Poeae Chloroplast Group 1 (Aveneae type)</taxon>
        <taxon>Aveninae</taxon>
        <taxon>Avena</taxon>
    </lineage>
</organism>
<sequence length="158" mass="17795">MKLIGWNCQGAGKDLDNSNKMEFLARLMNSTGVQVTFLSETRSSRYNSSHLNSRFNTAGSFVVPSTGFSGGLWLLWSDEVRVSINFSNQYLILAVVGHIHTNVDFALACVYGDPHHRHTRMIWEQISTFVNDNLGKPLVFLGDMNELMSEADTTFRLM</sequence>
<reference evidence="1" key="2">
    <citation type="submission" date="2025-09" db="UniProtKB">
        <authorList>
            <consortium name="EnsemblPlants"/>
        </authorList>
    </citation>
    <scope>IDENTIFICATION</scope>
</reference>
<keyword evidence="2" id="KW-1185">Reference proteome</keyword>
<dbReference type="Proteomes" id="UP001732700">
    <property type="component" value="Chromosome 6C"/>
</dbReference>
<accession>A0ACD5Z785</accession>
<reference evidence="1" key="1">
    <citation type="submission" date="2021-05" db="EMBL/GenBank/DDBJ databases">
        <authorList>
            <person name="Scholz U."/>
            <person name="Mascher M."/>
            <person name="Fiebig A."/>
        </authorList>
    </citation>
    <scope>NUCLEOTIDE SEQUENCE [LARGE SCALE GENOMIC DNA]</scope>
</reference>
<protein>
    <submittedName>
        <fullName evidence="1">Uncharacterized protein</fullName>
    </submittedName>
</protein>
<proteinExistence type="predicted"/>
<name>A0ACD5Z785_AVESA</name>
<evidence type="ECO:0000313" key="1">
    <source>
        <dbReference type="EnsemblPlants" id="AVESA.00010b.r2.6CG1141030.1.CDS.1"/>
    </source>
</evidence>